<dbReference type="GO" id="GO:0016746">
    <property type="term" value="F:acyltransferase activity"/>
    <property type="evidence" value="ECO:0007669"/>
    <property type="project" value="UniProtKB-KW"/>
</dbReference>
<keyword evidence="3" id="KW-1185">Reference proteome</keyword>
<evidence type="ECO:0000259" key="1">
    <source>
        <dbReference type="Pfam" id="PF00583"/>
    </source>
</evidence>
<dbReference type="RefSeq" id="WP_382394799.1">
    <property type="nucleotide sequence ID" value="NZ_JBHUNA010000030.1"/>
</dbReference>
<dbReference type="EC" id="2.3.1.-" evidence="2"/>
<evidence type="ECO:0000313" key="3">
    <source>
        <dbReference type="Proteomes" id="UP001597502"/>
    </source>
</evidence>
<feature type="domain" description="N-acetyltransferase" evidence="1">
    <location>
        <begin position="35"/>
        <end position="118"/>
    </location>
</feature>
<reference evidence="3" key="1">
    <citation type="journal article" date="2019" name="Int. J. Syst. Evol. Microbiol.">
        <title>The Global Catalogue of Microorganisms (GCM) 10K type strain sequencing project: providing services to taxonomists for standard genome sequencing and annotation.</title>
        <authorList>
            <consortium name="The Broad Institute Genomics Platform"/>
            <consortium name="The Broad Institute Genome Sequencing Center for Infectious Disease"/>
            <person name="Wu L."/>
            <person name="Ma J."/>
        </authorList>
    </citation>
    <scope>NUCLEOTIDE SEQUENCE [LARGE SCALE GENOMIC DNA]</scope>
    <source>
        <strain evidence="3">TISTR 1535</strain>
    </source>
</reference>
<dbReference type="Gene3D" id="3.40.630.30">
    <property type="match status" value="1"/>
</dbReference>
<protein>
    <submittedName>
        <fullName evidence="2">GNAT family N-acetyltransferase</fullName>
        <ecNumber evidence="2">2.3.1.-</ecNumber>
    </submittedName>
</protein>
<keyword evidence="2" id="KW-0808">Transferase</keyword>
<dbReference type="PIRSF" id="PIRSF021278">
    <property type="entry name" value="AcuA"/>
    <property type="match status" value="1"/>
</dbReference>
<gene>
    <name evidence="2" type="ORF">ACFSUO_13005</name>
</gene>
<proteinExistence type="predicted"/>
<dbReference type="InterPro" id="IPR000182">
    <property type="entry name" value="GNAT_dom"/>
</dbReference>
<accession>A0ABW5V8Q8</accession>
<evidence type="ECO:0000313" key="2">
    <source>
        <dbReference type="EMBL" id="MFD2761870.1"/>
    </source>
</evidence>
<comment type="caution">
    <text evidence="2">The sequence shown here is derived from an EMBL/GenBank/DDBJ whole genome shotgun (WGS) entry which is preliminary data.</text>
</comment>
<dbReference type="CDD" id="cd04301">
    <property type="entry name" value="NAT_SF"/>
    <property type="match status" value="1"/>
</dbReference>
<organism evidence="2 3">
    <name type="scientific">Lentibacillus juripiscarius</name>
    <dbReference type="NCBI Taxonomy" id="257446"/>
    <lineage>
        <taxon>Bacteria</taxon>
        <taxon>Bacillati</taxon>
        <taxon>Bacillota</taxon>
        <taxon>Bacilli</taxon>
        <taxon>Bacillales</taxon>
        <taxon>Bacillaceae</taxon>
        <taxon>Lentibacillus</taxon>
    </lineage>
</organism>
<dbReference type="InterPro" id="IPR024699">
    <property type="entry name" value="AcuA"/>
</dbReference>
<dbReference type="EMBL" id="JBHUNA010000030">
    <property type="protein sequence ID" value="MFD2761870.1"/>
    <property type="molecule type" value="Genomic_DNA"/>
</dbReference>
<dbReference type="Pfam" id="PF00583">
    <property type="entry name" value="Acetyltransf_1"/>
    <property type="match status" value="1"/>
</dbReference>
<sequence length="217" mass="25038">MEHVKTYYSNVRDTPDGPIVIEGPLSSGALTKYYFHEHLTAFRPASKQFEAIRSIADFTEGRIIIARTEDTIIGYVTYLHPDPMERWSKFNMEDLIELGAVEVIPKYRGAKIASGLLEVSMMDDYMENYIIISTEYYWHWDLDGTRLSVWDYRKVMEKMMAAGGLLPAPTDDPEIISHPANCLMVRTGSSVPEASVKQFDELRFLQRHQYRNMREGL</sequence>
<dbReference type="InterPro" id="IPR016181">
    <property type="entry name" value="Acyl_CoA_acyltransferase"/>
</dbReference>
<dbReference type="Proteomes" id="UP001597502">
    <property type="component" value="Unassembled WGS sequence"/>
</dbReference>
<dbReference type="SUPFAM" id="SSF55729">
    <property type="entry name" value="Acyl-CoA N-acyltransferases (Nat)"/>
    <property type="match status" value="1"/>
</dbReference>
<keyword evidence="2" id="KW-0012">Acyltransferase</keyword>
<name>A0ABW5V8Q8_9BACI</name>